<evidence type="ECO:0000313" key="2">
    <source>
        <dbReference type="Proteomes" id="UP000887116"/>
    </source>
</evidence>
<keyword evidence="2" id="KW-1185">Reference proteome</keyword>
<proteinExistence type="predicted"/>
<dbReference type="EMBL" id="BMAO01006683">
    <property type="protein sequence ID" value="GFR10496.1"/>
    <property type="molecule type" value="Genomic_DNA"/>
</dbReference>
<accession>A0A8X6LGZ9</accession>
<comment type="caution">
    <text evidence="1">The sequence shown here is derived from an EMBL/GenBank/DDBJ whole genome shotgun (WGS) entry which is preliminary data.</text>
</comment>
<dbReference type="Proteomes" id="UP000887116">
    <property type="component" value="Unassembled WGS sequence"/>
</dbReference>
<sequence>MPAVLNPCPPGEHTDNGAAMLSCKSIRRNPDNQAEGKHEQTCQKRSVDYCHKEEFWQMIENASLSLQCLLEQRINTATFHVDSKFRRRRRVDSACLRMVGYQWILHHLHHHIPQWLRQMSRTGLILQCSIKEALH</sequence>
<reference evidence="1" key="1">
    <citation type="submission" date="2020-07" db="EMBL/GenBank/DDBJ databases">
        <title>Multicomponent nature underlies the extraordinary mechanical properties of spider dragline silk.</title>
        <authorList>
            <person name="Kono N."/>
            <person name="Nakamura H."/>
            <person name="Mori M."/>
            <person name="Yoshida Y."/>
            <person name="Ohtoshi R."/>
            <person name="Malay A.D."/>
            <person name="Moran D.A.P."/>
            <person name="Tomita M."/>
            <person name="Numata K."/>
            <person name="Arakawa K."/>
        </authorList>
    </citation>
    <scope>NUCLEOTIDE SEQUENCE</scope>
</reference>
<evidence type="ECO:0000313" key="1">
    <source>
        <dbReference type="EMBL" id="GFR10496.1"/>
    </source>
</evidence>
<dbReference type="AlphaFoldDB" id="A0A8X6LGZ9"/>
<name>A0A8X6LGZ9_TRICU</name>
<organism evidence="1 2">
    <name type="scientific">Trichonephila clavata</name>
    <name type="common">Joro spider</name>
    <name type="synonym">Nephila clavata</name>
    <dbReference type="NCBI Taxonomy" id="2740835"/>
    <lineage>
        <taxon>Eukaryota</taxon>
        <taxon>Metazoa</taxon>
        <taxon>Ecdysozoa</taxon>
        <taxon>Arthropoda</taxon>
        <taxon>Chelicerata</taxon>
        <taxon>Arachnida</taxon>
        <taxon>Araneae</taxon>
        <taxon>Araneomorphae</taxon>
        <taxon>Entelegynae</taxon>
        <taxon>Araneoidea</taxon>
        <taxon>Nephilidae</taxon>
        <taxon>Trichonephila</taxon>
    </lineage>
</organism>
<protein>
    <submittedName>
        <fullName evidence="1">Uncharacterized protein</fullName>
    </submittedName>
</protein>
<gene>
    <name evidence="1" type="ORF">TNCT_370271</name>
</gene>